<dbReference type="Proteomes" id="UP001594351">
    <property type="component" value="Unassembled WGS sequence"/>
</dbReference>
<organism evidence="1 2">
    <name type="scientific">candidate division CSSED10-310 bacterium</name>
    <dbReference type="NCBI Taxonomy" id="2855610"/>
    <lineage>
        <taxon>Bacteria</taxon>
        <taxon>Bacteria division CSSED10-310</taxon>
    </lineage>
</organism>
<protein>
    <recommendedName>
        <fullName evidence="3">DUF4864 domain-containing protein</fullName>
    </recommendedName>
</protein>
<feature type="non-terminal residue" evidence="1">
    <location>
        <position position="161"/>
    </location>
</feature>
<evidence type="ECO:0008006" key="3">
    <source>
        <dbReference type="Google" id="ProtNLM"/>
    </source>
</evidence>
<name>A0ABV6Z5T3_UNCC1</name>
<evidence type="ECO:0000313" key="1">
    <source>
        <dbReference type="EMBL" id="MFC1853808.1"/>
    </source>
</evidence>
<reference evidence="1 2" key="1">
    <citation type="submission" date="2024-09" db="EMBL/GenBank/DDBJ databases">
        <title>Laminarin stimulates single cell rates of sulfate reduction while oxygen inhibits transcriptomic activity in coastal marine sediment.</title>
        <authorList>
            <person name="Lindsay M."/>
            <person name="Orcutt B."/>
            <person name="Emerson D."/>
            <person name="Stepanauskas R."/>
            <person name="D'Angelo T."/>
        </authorList>
    </citation>
    <scope>NUCLEOTIDE SEQUENCE [LARGE SCALE GENOMIC DNA]</scope>
    <source>
        <strain evidence="1">SAG AM-311-K15</strain>
    </source>
</reference>
<proteinExistence type="predicted"/>
<sequence length="161" mass="18254">MRRLNMRGGFQKHKNSFLVSFITFLLIWTPLLLRAGNEPDRPTTDNGYFSDVVQKMQTAVVKKYYDFGIKEIIHTALFITSQSSPDNLDNYLYYRLSQMLATAPQFKIFAEPDAKLDCFISLGVTADAQSTVDFSLTVTDCKSGNEVFSISKKLTNTDLIQ</sequence>
<evidence type="ECO:0000313" key="2">
    <source>
        <dbReference type="Proteomes" id="UP001594351"/>
    </source>
</evidence>
<dbReference type="EMBL" id="JBHPBY010000609">
    <property type="protein sequence ID" value="MFC1853808.1"/>
    <property type="molecule type" value="Genomic_DNA"/>
</dbReference>
<keyword evidence="2" id="KW-1185">Reference proteome</keyword>
<accession>A0ABV6Z5T3</accession>
<comment type="caution">
    <text evidence="1">The sequence shown here is derived from an EMBL/GenBank/DDBJ whole genome shotgun (WGS) entry which is preliminary data.</text>
</comment>
<gene>
    <name evidence="1" type="ORF">ACFL27_26795</name>
</gene>